<dbReference type="Proteomes" id="UP000007879">
    <property type="component" value="Unassembled WGS sequence"/>
</dbReference>
<reference evidence="3" key="1">
    <citation type="journal article" date="2010" name="Nature">
        <title>The Amphimedon queenslandica genome and the evolution of animal complexity.</title>
        <authorList>
            <person name="Srivastava M."/>
            <person name="Simakov O."/>
            <person name="Chapman J."/>
            <person name="Fahey B."/>
            <person name="Gauthier M.E."/>
            <person name="Mitros T."/>
            <person name="Richards G.S."/>
            <person name="Conaco C."/>
            <person name="Dacre M."/>
            <person name="Hellsten U."/>
            <person name="Larroux C."/>
            <person name="Putnam N.H."/>
            <person name="Stanke M."/>
            <person name="Adamska M."/>
            <person name="Darling A."/>
            <person name="Degnan S.M."/>
            <person name="Oakley T.H."/>
            <person name="Plachetzki D.C."/>
            <person name="Zhai Y."/>
            <person name="Adamski M."/>
            <person name="Calcino A."/>
            <person name="Cummins S.F."/>
            <person name="Goodstein D.M."/>
            <person name="Harris C."/>
            <person name="Jackson D.J."/>
            <person name="Leys S.P."/>
            <person name="Shu S."/>
            <person name="Woodcroft B.J."/>
            <person name="Vervoort M."/>
            <person name="Kosik K.S."/>
            <person name="Manning G."/>
            <person name="Degnan B.M."/>
            <person name="Rokhsar D.S."/>
        </authorList>
    </citation>
    <scope>NUCLEOTIDE SEQUENCE [LARGE SCALE GENOMIC DNA]</scope>
</reference>
<feature type="region of interest" description="Disordered" evidence="1">
    <location>
        <begin position="1"/>
        <end position="85"/>
    </location>
</feature>
<dbReference type="AlphaFoldDB" id="A0AAN0J4M9"/>
<evidence type="ECO:0000313" key="3">
    <source>
        <dbReference type="Proteomes" id="UP000007879"/>
    </source>
</evidence>
<accession>A0AAN0J4M9</accession>
<evidence type="ECO:0000313" key="2">
    <source>
        <dbReference type="EnsemblMetazoa" id="XP_019851960.1"/>
    </source>
</evidence>
<protein>
    <submittedName>
        <fullName evidence="2">Uncharacterized protein</fullName>
    </submittedName>
</protein>
<keyword evidence="3" id="KW-1185">Reference proteome</keyword>
<name>A0AAN0J4M9_AMPQE</name>
<dbReference type="EnsemblMetazoa" id="XM_019996401.1">
    <property type="protein sequence ID" value="XP_019851960.1"/>
    <property type="gene ID" value="LOC109581914"/>
</dbReference>
<proteinExistence type="predicted"/>
<sequence>MDETPVTMVTLAPPVKDENSSENNINISENVSLCPPGEEEENIRTAPGGATVTNEIGIQTEGEESAAVEPVGVESEEEEESEVDEYAGVKVGPEVDFKRMKSKILKSYLDKANILVASARVMSNTDSKNKDVILRSLRKSLSALGKRGLREFRVGAGIIKQE</sequence>
<dbReference type="GeneID" id="109581914"/>
<feature type="compositionally biased region" description="Low complexity" evidence="1">
    <location>
        <begin position="21"/>
        <end position="30"/>
    </location>
</feature>
<organism evidence="2 3">
    <name type="scientific">Amphimedon queenslandica</name>
    <name type="common">Sponge</name>
    <dbReference type="NCBI Taxonomy" id="400682"/>
    <lineage>
        <taxon>Eukaryota</taxon>
        <taxon>Metazoa</taxon>
        <taxon>Porifera</taxon>
        <taxon>Demospongiae</taxon>
        <taxon>Heteroscleromorpha</taxon>
        <taxon>Haplosclerida</taxon>
        <taxon>Niphatidae</taxon>
        <taxon>Amphimedon</taxon>
    </lineage>
</organism>
<feature type="compositionally biased region" description="Acidic residues" evidence="1">
    <location>
        <begin position="74"/>
        <end position="85"/>
    </location>
</feature>
<reference evidence="2" key="2">
    <citation type="submission" date="2024-06" db="UniProtKB">
        <authorList>
            <consortium name="EnsemblMetazoa"/>
        </authorList>
    </citation>
    <scope>IDENTIFICATION</scope>
</reference>
<dbReference type="RefSeq" id="XP_019851960.1">
    <property type="nucleotide sequence ID" value="XM_019996401.1"/>
</dbReference>
<dbReference type="KEGG" id="aqu:109581914"/>
<evidence type="ECO:0000256" key="1">
    <source>
        <dbReference type="SAM" id="MobiDB-lite"/>
    </source>
</evidence>